<keyword evidence="12 15" id="KW-0378">Hydrolase</keyword>
<evidence type="ECO:0000256" key="10">
    <source>
        <dbReference type="ARBA" id="ARBA00022723"/>
    </source>
</evidence>
<keyword evidence="7 15" id="KW-0507">mRNA processing</keyword>
<evidence type="ECO:0000256" key="9">
    <source>
        <dbReference type="ARBA" id="ARBA00022722"/>
    </source>
</evidence>
<dbReference type="EMBL" id="FZOB01000001">
    <property type="protein sequence ID" value="SNR62101.1"/>
    <property type="molecule type" value="Genomic_DNA"/>
</dbReference>
<keyword evidence="8 15" id="KW-0819">tRNA processing</keyword>
<dbReference type="HAMAP" id="MF_00104">
    <property type="entry name" value="RNase_III"/>
    <property type="match status" value="1"/>
</dbReference>
<organism evidence="18 19">
    <name type="scientific">Desulfurobacterium atlanticum</name>
    <dbReference type="NCBI Taxonomy" id="240169"/>
    <lineage>
        <taxon>Bacteria</taxon>
        <taxon>Pseudomonadati</taxon>
        <taxon>Aquificota</taxon>
        <taxon>Aquificia</taxon>
        <taxon>Desulfurobacteriales</taxon>
        <taxon>Desulfurobacteriaceae</taxon>
        <taxon>Desulfurobacterium</taxon>
    </lineage>
</organism>
<dbReference type="InterPro" id="IPR000999">
    <property type="entry name" value="RNase_III_dom"/>
</dbReference>
<evidence type="ECO:0000256" key="7">
    <source>
        <dbReference type="ARBA" id="ARBA00022664"/>
    </source>
</evidence>
<keyword evidence="9 15" id="KW-0540">Nuclease</keyword>
<evidence type="ECO:0000256" key="13">
    <source>
        <dbReference type="ARBA" id="ARBA00022842"/>
    </source>
</evidence>
<dbReference type="GO" id="GO:0003725">
    <property type="term" value="F:double-stranded RNA binding"/>
    <property type="evidence" value="ECO:0007669"/>
    <property type="project" value="TreeGrafter"/>
</dbReference>
<dbReference type="PROSITE" id="PS50137">
    <property type="entry name" value="DS_RBD"/>
    <property type="match status" value="1"/>
</dbReference>
<evidence type="ECO:0000259" key="16">
    <source>
        <dbReference type="PROSITE" id="PS50137"/>
    </source>
</evidence>
<dbReference type="PANTHER" id="PTHR11207">
    <property type="entry name" value="RIBONUCLEASE III"/>
    <property type="match status" value="1"/>
</dbReference>
<evidence type="ECO:0000313" key="18">
    <source>
        <dbReference type="EMBL" id="SNR62101.1"/>
    </source>
</evidence>
<feature type="binding site" evidence="15">
    <location>
        <position position="122"/>
    </location>
    <ligand>
        <name>Mg(2+)</name>
        <dbReference type="ChEBI" id="CHEBI:18420"/>
    </ligand>
</feature>
<evidence type="ECO:0000256" key="4">
    <source>
        <dbReference type="ARBA" id="ARBA00011738"/>
    </source>
</evidence>
<keyword evidence="15" id="KW-0699">rRNA-binding</keyword>
<dbReference type="GO" id="GO:0010468">
    <property type="term" value="P:regulation of gene expression"/>
    <property type="evidence" value="ECO:0007669"/>
    <property type="project" value="TreeGrafter"/>
</dbReference>
<dbReference type="SUPFAM" id="SSF69065">
    <property type="entry name" value="RNase III domain-like"/>
    <property type="match status" value="1"/>
</dbReference>
<dbReference type="InterPro" id="IPR014720">
    <property type="entry name" value="dsRBD_dom"/>
</dbReference>
<dbReference type="EC" id="3.1.26.3" evidence="15"/>
<evidence type="ECO:0000256" key="2">
    <source>
        <dbReference type="ARBA" id="ARBA00004496"/>
    </source>
</evidence>
<feature type="active site" evidence="15">
    <location>
        <position position="53"/>
    </location>
</feature>
<dbReference type="RefSeq" id="WP_245807306.1">
    <property type="nucleotide sequence ID" value="NZ_FZOB01000001.1"/>
</dbReference>
<comment type="catalytic activity">
    <reaction evidence="1 15">
        <text>Endonucleolytic cleavage to 5'-phosphomonoester.</text>
        <dbReference type="EC" id="3.1.26.3"/>
    </reaction>
</comment>
<dbReference type="GO" id="GO:0008033">
    <property type="term" value="P:tRNA processing"/>
    <property type="evidence" value="ECO:0007669"/>
    <property type="project" value="UniProtKB-KW"/>
</dbReference>
<evidence type="ECO:0000256" key="14">
    <source>
        <dbReference type="ARBA" id="ARBA00022884"/>
    </source>
</evidence>
<evidence type="ECO:0000313" key="19">
    <source>
        <dbReference type="Proteomes" id="UP000198405"/>
    </source>
</evidence>
<keyword evidence="13 15" id="KW-0460">Magnesium</keyword>
<proteinExistence type="inferred from homology"/>
<dbReference type="GO" id="GO:0019843">
    <property type="term" value="F:rRNA binding"/>
    <property type="evidence" value="ECO:0007669"/>
    <property type="project" value="UniProtKB-KW"/>
</dbReference>
<feature type="binding site" evidence="15">
    <location>
        <position position="49"/>
    </location>
    <ligand>
        <name>Mg(2+)</name>
        <dbReference type="ChEBI" id="CHEBI:18420"/>
    </ligand>
</feature>
<evidence type="ECO:0000256" key="3">
    <source>
        <dbReference type="ARBA" id="ARBA00010183"/>
    </source>
</evidence>
<dbReference type="PANTHER" id="PTHR11207:SF0">
    <property type="entry name" value="RIBONUCLEASE 3"/>
    <property type="match status" value="1"/>
</dbReference>
<dbReference type="GO" id="GO:0042802">
    <property type="term" value="F:identical protein binding"/>
    <property type="evidence" value="ECO:0007669"/>
    <property type="project" value="UniProtKB-ARBA"/>
</dbReference>
<dbReference type="NCBIfam" id="TIGR02191">
    <property type="entry name" value="RNaseIII"/>
    <property type="match status" value="1"/>
</dbReference>
<keyword evidence="11 15" id="KW-0255">Endonuclease</keyword>
<evidence type="ECO:0000256" key="5">
    <source>
        <dbReference type="ARBA" id="ARBA00022490"/>
    </source>
</evidence>
<evidence type="ECO:0000256" key="11">
    <source>
        <dbReference type="ARBA" id="ARBA00022759"/>
    </source>
</evidence>
<dbReference type="PROSITE" id="PS50142">
    <property type="entry name" value="RNASE_3_2"/>
    <property type="match status" value="1"/>
</dbReference>
<dbReference type="GO" id="GO:0006364">
    <property type="term" value="P:rRNA processing"/>
    <property type="evidence" value="ECO:0007669"/>
    <property type="project" value="UniProtKB-UniRule"/>
</dbReference>
<evidence type="ECO:0000259" key="17">
    <source>
        <dbReference type="PROSITE" id="PS50142"/>
    </source>
</evidence>
<comment type="cofactor">
    <cofactor evidence="15">
        <name>Mg(2+)</name>
        <dbReference type="ChEBI" id="CHEBI:18420"/>
    </cofactor>
</comment>
<comment type="subcellular location">
    <subcellularLocation>
        <location evidence="2 15">Cytoplasm</location>
    </subcellularLocation>
</comment>
<comment type="subunit">
    <text evidence="4 15">Homodimer.</text>
</comment>
<dbReference type="GO" id="GO:0006397">
    <property type="term" value="P:mRNA processing"/>
    <property type="evidence" value="ECO:0007669"/>
    <property type="project" value="UniProtKB-UniRule"/>
</dbReference>
<evidence type="ECO:0000256" key="1">
    <source>
        <dbReference type="ARBA" id="ARBA00000109"/>
    </source>
</evidence>
<evidence type="ECO:0000256" key="6">
    <source>
        <dbReference type="ARBA" id="ARBA00022552"/>
    </source>
</evidence>
<keyword evidence="6 15" id="KW-0698">rRNA processing</keyword>
<dbReference type="FunFam" id="1.10.1520.10:FF:000001">
    <property type="entry name" value="Ribonuclease 3"/>
    <property type="match status" value="1"/>
</dbReference>
<comment type="similarity">
    <text evidence="3">Belongs to the ribonuclease III family.</text>
</comment>
<keyword evidence="10 15" id="KW-0479">Metal-binding</keyword>
<dbReference type="SMART" id="SM00535">
    <property type="entry name" value="RIBOc"/>
    <property type="match status" value="1"/>
</dbReference>
<dbReference type="FunFam" id="3.30.160.20:FF:000003">
    <property type="entry name" value="Ribonuclease 3"/>
    <property type="match status" value="1"/>
</dbReference>
<dbReference type="Pfam" id="PF00035">
    <property type="entry name" value="dsrm"/>
    <property type="match status" value="1"/>
</dbReference>
<evidence type="ECO:0000256" key="12">
    <source>
        <dbReference type="ARBA" id="ARBA00022801"/>
    </source>
</evidence>
<dbReference type="GO" id="GO:0004525">
    <property type="term" value="F:ribonuclease III activity"/>
    <property type="evidence" value="ECO:0007669"/>
    <property type="project" value="UniProtKB-UniRule"/>
</dbReference>
<dbReference type="CDD" id="cd10845">
    <property type="entry name" value="DSRM_RNAse_III_family"/>
    <property type="match status" value="1"/>
</dbReference>
<dbReference type="SUPFAM" id="SSF54768">
    <property type="entry name" value="dsRNA-binding domain-like"/>
    <property type="match status" value="1"/>
</dbReference>
<dbReference type="InterPro" id="IPR011907">
    <property type="entry name" value="RNase_III"/>
</dbReference>
<dbReference type="GO" id="GO:0046872">
    <property type="term" value="F:metal ion binding"/>
    <property type="evidence" value="ECO:0007669"/>
    <property type="project" value="UniProtKB-KW"/>
</dbReference>
<dbReference type="InterPro" id="IPR036389">
    <property type="entry name" value="RNase_III_sf"/>
</dbReference>
<feature type="active site" evidence="15">
    <location>
        <position position="125"/>
    </location>
</feature>
<evidence type="ECO:0000256" key="15">
    <source>
        <dbReference type="HAMAP-Rule" id="MF_00104"/>
    </source>
</evidence>
<feature type="binding site" evidence="15">
    <location>
        <position position="125"/>
    </location>
    <ligand>
        <name>Mg(2+)</name>
        <dbReference type="ChEBI" id="CHEBI:18420"/>
    </ligand>
</feature>
<dbReference type="CDD" id="cd00593">
    <property type="entry name" value="RIBOc"/>
    <property type="match status" value="1"/>
</dbReference>
<keyword evidence="14 15" id="KW-0694">RNA-binding</keyword>
<protein>
    <recommendedName>
        <fullName evidence="15">Ribonuclease 3</fullName>
        <ecNumber evidence="15">3.1.26.3</ecNumber>
    </recommendedName>
    <alternativeName>
        <fullName evidence="15">Ribonuclease III</fullName>
        <shortName evidence="15">RNase III</shortName>
    </alternativeName>
</protein>
<dbReference type="AlphaFoldDB" id="A0A238XUC1"/>
<dbReference type="Gene3D" id="1.10.1520.10">
    <property type="entry name" value="Ribonuclease III domain"/>
    <property type="match status" value="1"/>
</dbReference>
<name>A0A238XUC1_9BACT</name>
<sequence>MSLIDVKLDELEEKLGYSFKNRELLYRALTHTSYAFEKKDVTENYEVLEFLGDSVIGLIVSEKLVERFPEKSEGELSQIRAFLVSEPSLAKLARSVDLGKFIFLGKGEIKSGGKEKDSILCDVFESIFGAIYLDSNFETAKKIFENKFIDEMWQILEKTRTYKDYKSYLQEITQRDFKTIPQYRVIKEEGPEHSKEFTVECWVNDYVSVASGKSKKEAEQLAAEKMLEKLGIL</sequence>
<reference evidence="19" key="1">
    <citation type="submission" date="2017-06" db="EMBL/GenBank/DDBJ databases">
        <authorList>
            <person name="Varghese N."/>
            <person name="Submissions S."/>
        </authorList>
    </citation>
    <scope>NUCLEOTIDE SEQUENCE [LARGE SCALE GENOMIC DNA]</scope>
    <source>
        <strain evidence="19">DSM 15668</strain>
    </source>
</reference>
<dbReference type="GO" id="GO:0005737">
    <property type="term" value="C:cytoplasm"/>
    <property type="evidence" value="ECO:0007669"/>
    <property type="project" value="UniProtKB-SubCell"/>
</dbReference>
<feature type="domain" description="RNase III" evidence="17">
    <location>
        <begin position="8"/>
        <end position="136"/>
    </location>
</feature>
<accession>A0A238XUC1</accession>
<evidence type="ECO:0000256" key="8">
    <source>
        <dbReference type="ARBA" id="ARBA00022694"/>
    </source>
</evidence>
<dbReference type="Gene3D" id="3.30.160.20">
    <property type="match status" value="1"/>
</dbReference>
<comment type="function">
    <text evidence="15">Digests double-stranded RNA. Involved in the processing of primary rRNA transcript to yield the immediate precursors to the large and small rRNAs (23S and 16S). Processes some mRNAs, and tRNAs when they are encoded in the rRNA operon. Processes pre-crRNA and tracrRNA of type II CRISPR loci if present in the organism.</text>
</comment>
<keyword evidence="19" id="KW-1185">Reference proteome</keyword>
<gene>
    <name evidence="15" type="primary">rnc</name>
    <name evidence="18" type="ORF">SAMN06265340_101254</name>
</gene>
<dbReference type="Pfam" id="PF14622">
    <property type="entry name" value="Ribonucleas_3_3"/>
    <property type="match status" value="1"/>
</dbReference>
<dbReference type="SMART" id="SM00358">
    <property type="entry name" value="DSRM"/>
    <property type="match status" value="1"/>
</dbReference>
<dbReference type="Proteomes" id="UP000198405">
    <property type="component" value="Unassembled WGS sequence"/>
</dbReference>
<keyword evidence="5 15" id="KW-0963">Cytoplasm</keyword>
<feature type="domain" description="DRBM" evidence="16">
    <location>
        <begin position="164"/>
        <end position="232"/>
    </location>
</feature>